<dbReference type="PANTHER" id="PTHR37984:SF15">
    <property type="entry name" value="INTEGRASE CATALYTIC DOMAIN-CONTAINING PROTEIN"/>
    <property type="match status" value="1"/>
</dbReference>
<feature type="region of interest" description="Disordered" evidence="2">
    <location>
        <begin position="803"/>
        <end position="913"/>
    </location>
</feature>
<evidence type="ECO:0000313" key="4">
    <source>
        <dbReference type="EMBL" id="KAK2555130.1"/>
    </source>
</evidence>
<dbReference type="InterPro" id="IPR021109">
    <property type="entry name" value="Peptidase_aspartic_dom_sf"/>
</dbReference>
<sequence length="949" mass="103429">MSEEDFAALKEQVEGLKLALTRKEVEAQQTAANIELMELELKKLLKQSKDENAEGKGPGEEKEDVVYVTPSRKLERFKGKPAKGTDPSVEEWIEDARATCERDEIKSNPEQIFAVLLRVFGDGDSLPQLQQQFFSYRQKEGEDLVSCSLHLVRLFDRIVQLDSSFKPGRDAQLKSRLAEAVREENLRTELRHLNSEHPELTYFDVRDRVMKLMRKPPVKQSTLVQETAAAGQDIHSILRQQSQQISAQQKQIESLVSALSSRDVSSRDGDPGGEFKLIGPTAASHAVGEYSTYGGSIIENAVGNCPEVKIKLGGVDVGCLVDTGAEVSTITESFYKEFLAQGREVIDVTSYIKISASQGLENPYVGYVELQLTALSHTFNGLGFLIVKDPVSTPIQLRKERVPGVLGSNVLRDMRKCLVSRYGEDFAESSPRKLARSGEGVLLHALQMYRSPVMSQETAAQIGNNEGKVRLVGSGPILVPARSIRVLEGSVKPAGAFPYDALIERIEATCNLAELPYGVTVGAAVVTVDSKGRVPIQLANFSCRDVYLHPRTPAGAISTFHMEPALEFVRVDESHCVRVCAEDIKASALLQEFRIRSTVVAPQAVSTFPSISREDMAVMQKGDETTGRLWYHWQRRHPPTLRQLMKESKPARKLLRDWKRIKEEDGVLYRVVQINGQSARQLILPGSLKSNVLKSIHVDLGHQAAEKTTVLARSRFYWPGMTADVADYCRTCQGSGNAGGSAVGDEVPLDTEASSSDEVAVVEAVIPCRQSGCPVAVPHESPSEVDVQVTHGTGNHAQNQVEVPEEDAPDLDHVDEPPVSDCAVNEGAAPKAQADSELSTDGADPEFSTDGEDPELSTGAADPEKAEAQRASTSGGAAAEVTAASDTNNHPPVRRSTRVGAGQHSNPHHLPRPAMGESVEAAVVDSQVLNCVAQSNLLLMQLLAKNAQR</sequence>
<dbReference type="Gene3D" id="2.40.70.10">
    <property type="entry name" value="Acid Proteases"/>
    <property type="match status" value="1"/>
</dbReference>
<protein>
    <recommendedName>
        <fullName evidence="3">Integrase zinc-binding domain-containing protein</fullName>
    </recommendedName>
</protein>
<evidence type="ECO:0000256" key="2">
    <source>
        <dbReference type="SAM" id="MobiDB-lite"/>
    </source>
</evidence>
<gene>
    <name evidence="4" type="ORF">P5673_023100</name>
</gene>
<accession>A0AAD9Q6C2</accession>
<dbReference type="Proteomes" id="UP001249851">
    <property type="component" value="Unassembled WGS sequence"/>
</dbReference>
<dbReference type="Pfam" id="PF17921">
    <property type="entry name" value="Integrase_H2C2"/>
    <property type="match status" value="1"/>
</dbReference>
<dbReference type="GO" id="GO:0004190">
    <property type="term" value="F:aspartic-type endopeptidase activity"/>
    <property type="evidence" value="ECO:0007669"/>
    <property type="project" value="InterPro"/>
</dbReference>
<feature type="compositionally biased region" description="Acidic residues" evidence="2">
    <location>
        <begin position="843"/>
        <end position="855"/>
    </location>
</feature>
<dbReference type="SUPFAM" id="SSF50630">
    <property type="entry name" value="Acid proteases"/>
    <property type="match status" value="1"/>
</dbReference>
<dbReference type="PROSITE" id="PS00141">
    <property type="entry name" value="ASP_PROTEASE"/>
    <property type="match status" value="1"/>
</dbReference>
<evidence type="ECO:0000259" key="3">
    <source>
        <dbReference type="Pfam" id="PF17921"/>
    </source>
</evidence>
<evidence type="ECO:0000313" key="5">
    <source>
        <dbReference type="Proteomes" id="UP001249851"/>
    </source>
</evidence>
<organism evidence="4 5">
    <name type="scientific">Acropora cervicornis</name>
    <name type="common">Staghorn coral</name>
    <dbReference type="NCBI Taxonomy" id="6130"/>
    <lineage>
        <taxon>Eukaryota</taxon>
        <taxon>Metazoa</taxon>
        <taxon>Cnidaria</taxon>
        <taxon>Anthozoa</taxon>
        <taxon>Hexacorallia</taxon>
        <taxon>Scleractinia</taxon>
        <taxon>Astrocoeniina</taxon>
        <taxon>Acroporidae</taxon>
        <taxon>Acropora</taxon>
    </lineage>
</organism>
<keyword evidence="5" id="KW-1185">Reference proteome</keyword>
<dbReference type="InterPro" id="IPR050951">
    <property type="entry name" value="Retrovirus_Pol_polyprotein"/>
</dbReference>
<feature type="domain" description="Integrase zinc-binding" evidence="3">
    <location>
        <begin position="685"/>
        <end position="733"/>
    </location>
</feature>
<reference evidence="4" key="2">
    <citation type="journal article" date="2023" name="Science">
        <title>Genomic signatures of disease resistance in endangered staghorn corals.</title>
        <authorList>
            <person name="Vollmer S.V."/>
            <person name="Selwyn J.D."/>
            <person name="Despard B.A."/>
            <person name="Roesel C.L."/>
        </authorList>
    </citation>
    <scope>NUCLEOTIDE SEQUENCE</scope>
    <source>
        <strain evidence="4">K2</strain>
    </source>
</reference>
<dbReference type="Gene3D" id="1.10.340.70">
    <property type="match status" value="1"/>
</dbReference>
<dbReference type="InterPro" id="IPR041588">
    <property type="entry name" value="Integrase_H2C2"/>
</dbReference>
<reference evidence="4" key="1">
    <citation type="journal article" date="2023" name="G3 (Bethesda)">
        <title>Whole genome assembly and annotation of the endangered Caribbean coral Acropora cervicornis.</title>
        <authorList>
            <person name="Selwyn J.D."/>
            <person name="Vollmer S.V."/>
        </authorList>
    </citation>
    <scope>NUCLEOTIDE SEQUENCE</scope>
    <source>
        <strain evidence="4">K2</strain>
    </source>
</reference>
<dbReference type="GO" id="GO:0006508">
    <property type="term" value="P:proteolysis"/>
    <property type="evidence" value="ECO:0007669"/>
    <property type="project" value="InterPro"/>
</dbReference>
<keyword evidence="1" id="KW-0175">Coiled coil</keyword>
<dbReference type="PANTHER" id="PTHR37984">
    <property type="entry name" value="PROTEIN CBG26694"/>
    <property type="match status" value="1"/>
</dbReference>
<dbReference type="FunFam" id="1.10.340.70:FF:000001">
    <property type="entry name" value="Retrovirus-related Pol polyprotein from transposon gypsy-like Protein"/>
    <property type="match status" value="1"/>
</dbReference>
<comment type="caution">
    <text evidence="4">The sequence shown here is derived from an EMBL/GenBank/DDBJ whole genome shotgun (WGS) entry which is preliminary data.</text>
</comment>
<proteinExistence type="predicted"/>
<evidence type="ECO:0000256" key="1">
    <source>
        <dbReference type="SAM" id="Coils"/>
    </source>
</evidence>
<dbReference type="InterPro" id="IPR001969">
    <property type="entry name" value="Aspartic_peptidase_AS"/>
</dbReference>
<name>A0AAD9Q6C2_ACRCE</name>
<dbReference type="EMBL" id="JARQWQ010000064">
    <property type="protein sequence ID" value="KAK2555130.1"/>
    <property type="molecule type" value="Genomic_DNA"/>
</dbReference>
<feature type="coiled-coil region" evidence="1">
    <location>
        <begin position="6"/>
        <end position="54"/>
    </location>
</feature>
<dbReference type="AlphaFoldDB" id="A0AAD9Q6C2"/>